<dbReference type="SUPFAM" id="SSF116922">
    <property type="entry name" value="YugE-like"/>
    <property type="match status" value="1"/>
</dbReference>
<dbReference type="EMBL" id="VTFT01000001">
    <property type="protein sequence ID" value="TYT24848.1"/>
    <property type="molecule type" value="Genomic_DNA"/>
</dbReference>
<protein>
    <submittedName>
        <fullName evidence="1">DUF1871 family protein</fullName>
    </submittedName>
</protein>
<sequence>MRDRAEYERAFQIVGQVIRDWDPYGLLESGAPVDEFDTEISLLVSRVPRMTSEALAAQAVSEVFSARFEPERFPPDACAEPGRELFARLASADLLVGAA</sequence>
<comment type="caution">
    <text evidence="1">The sequence shown here is derived from an EMBL/GenBank/DDBJ whole genome shotgun (WGS) entry which is preliminary data.</text>
</comment>
<accession>A0A5D4XJK3</accession>
<name>A0A5D4XJK3_9GAMM</name>
<proteinExistence type="predicted"/>
<gene>
    <name evidence="1" type="ORF">FZO89_00315</name>
</gene>
<dbReference type="AlphaFoldDB" id="A0A5D4XJK3"/>
<reference evidence="1 2" key="1">
    <citation type="submission" date="2019-08" db="EMBL/GenBank/DDBJ databases">
        <title>Luteimonas viscosus sp. nov., isolated from soil of a sunflower field.</title>
        <authorList>
            <person name="Jianli Z."/>
            <person name="Ying Z."/>
        </authorList>
    </citation>
    <scope>NUCLEOTIDE SEQUENCE [LARGE SCALE GENOMIC DNA]</scope>
    <source>
        <strain evidence="1 2">XBU10</strain>
    </source>
</reference>
<dbReference type="Gene3D" id="1.10.340.20">
    <property type="entry name" value="Apc36109-like domain"/>
    <property type="match status" value="1"/>
</dbReference>
<evidence type="ECO:0000313" key="1">
    <source>
        <dbReference type="EMBL" id="TYT24848.1"/>
    </source>
</evidence>
<keyword evidence="2" id="KW-1185">Reference proteome</keyword>
<dbReference type="Proteomes" id="UP000324973">
    <property type="component" value="Unassembled WGS sequence"/>
</dbReference>
<organism evidence="1 2">
    <name type="scientific">Luteimonas viscosa</name>
    <dbReference type="NCBI Taxonomy" id="1132694"/>
    <lineage>
        <taxon>Bacteria</taxon>
        <taxon>Pseudomonadati</taxon>
        <taxon>Pseudomonadota</taxon>
        <taxon>Gammaproteobacteria</taxon>
        <taxon>Lysobacterales</taxon>
        <taxon>Lysobacteraceae</taxon>
        <taxon>Luteimonas</taxon>
    </lineage>
</organism>
<evidence type="ECO:0000313" key="2">
    <source>
        <dbReference type="Proteomes" id="UP000324973"/>
    </source>
</evidence>
<dbReference type="OrthoDB" id="6058120at2"/>
<dbReference type="InterPro" id="IPR023162">
    <property type="entry name" value="Apc36109-like_dom_sf"/>
</dbReference>